<dbReference type="Proteomes" id="UP000594638">
    <property type="component" value="Unassembled WGS sequence"/>
</dbReference>
<name>A0A8S0TJX0_OLEEU</name>
<protein>
    <submittedName>
        <fullName evidence="2">Uncharacterized protein</fullName>
    </submittedName>
</protein>
<dbReference type="AlphaFoldDB" id="A0A8S0TJX0"/>
<dbReference type="OrthoDB" id="1727964at2759"/>
<dbReference type="Gramene" id="OE9A061177T1">
    <property type="protein sequence ID" value="OE9A061177C1"/>
    <property type="gene ID" value="OE9A061177"/>
</dbReference>
<accession>A0A8S0TJX0</accession>
<keyword evidence="3" id="KW-1185">Reference proteome</keyword>
<dbReference type="EMBL" id="CACTIH010007249">
    <property type="protein sequence ID" value="CAA3005686.1"/>
    <property type="molecule type" value="Genomic_DNA"/>
</dbReference>
<proteinExistence type="predicted"/>
<organism evidence="2 3">
    <name type="scientific">Olea europaea subsp. europaea</name>
    <dbReference type="NCBI Taxonomy" id="158383"/>
    <lineage>
        <taxon>Eukaryota</taxon>
        <taxon>Viridiplantae</taxon>
        <taxon>Streptophyta</taxon>
        <taxon>Embryophyta</taxon>
        <taxon>Tracheophyta</taxon>
        <taxon>Spermatophyta</taxon>
        <taxon>Magnoliopsida</taxon>
        <taxon>eudicotyledons</taxon>
        <taxon>Gunneridae</taxon>
        <taxon>Pentapetalae</taxon>
        <taxon>asterids</taxon>
        <taxon>lamiids</taxon>
        <taxon>Lamiales</taxon>
        <taxon>Oleaceae</taxon>
        <taxon>Oleeae</taxon>
        <taxon>Olea</taxon>
    </lineage>
</organism>
<comment type="caution">
    <text evidence="2">The sequence shown here is derived from an EMBL/GenBank/DDBJ whole genome shotgun (WGS) entry which is preliminary data.</text>
</comment>
<feature type="region of interest" description="Disordered" evidence="1">
    <location>
        <begin position="1"/>
        <end position="22"/>
    </location>
</feature>
<reference evidence="2 3" key="1">
    <citation type="submission" date="2019-12" db="EMBL/GenBank/DDBJ databases">
        <authorList>
            <person name="Alioto T."/>
            <person name="Alioto T."/>
            <person name="Gomez Garrido J."/>
        </authorList>
    </citation>
    <scope>NUCLEOTIDE SEQUENCE [LARGE SCALE GENOMIC DNA]</scope>
</reference>
<evidence type="ECO:0000313" key="2">
    <source>
        <dbReference type="EMBL" id="CAA3005686.1"/>
    </source>
</evidence>
<evidence type="ECO:0000256" key="1">
    <source>
        <dbReference type="SAM" id="MobiDB-lite"/>
    </source>
</evidence>
<sequence length="107" mass="11326">MVGSSETPHFLPEGSGKATDPLSHWAQLSSSQCAPAGNRTRVCTVAGQLHRLIVDGVCSGPTSGAVRLGYDGGGVRCSSGGGFGSILLWCRQDLDLLQRRNRWGSRR</sequence>
<gene>
    <name evidence="2" type="ORF">OLEA9_A061177</name>
</gene>
<evidence type="ECO:0000313" key="3">
    <source>
        <dbReference type="Proteomes" id="UP000594638"/>
    </source>
</evidence>